<feature type="domain" description="Methyl-accepting transducer" evidence="5">
    <location>
        <begin position="154"/>
        <end position="390"/>
    </location>
</feature>
<feature type="transmembrane region" description="Helical" evidence="4">
    <location>
        <begin position="23"/>
        <end position="43"/>
    </location>
</feature>
<comment type="similarity">
    <text evidence="2">Belongs to the methyl-accepting chemotaxis (MCP) protein family.</text>
</comment>
<protein>
    <submittedName>
        <fullName evidence="7">Methyl-accepting chemotaxis protein</fullName>
    </submittedName>
</protein>
<reference evidence="7 8" key="1">
    <citation type="submission" date="2020-03" db="EMBL/GenBank/DDBJ databases">
        <title>Draft genome sequence of environmentally isolated violet-colored cultures.</title>
        <authorList>
            <person name="Wilson H.S."/>
        </authorList>
    </citation>
    <scope>NUCLEOTIDE SEQUENCE [LARGE SCALE GENOMIC DNA]</scope>
    <source>
        <strain evidence="7 8">HSC-16F04</strain>
    </source>
</reference>
<dbReference type="PANTHER" id="PTHR32089">
    <property type="entry name" value="METHYL-ACCEPTING CHEMOTAXIS PROTEIN MCPB"/>
    <property type="match status" value="1"/>
</dbReference>
<keyword evidence="4" id="KW-1133">Transmembrane helix</keyword>
<dbReference type="PROSITE" id="PS50885">
    <property type="entry name" value="HAMP"/>
    <property type="match status" value="1"/>
</dbReference>
<dbReference type="Proteomes" id="UP000712570">
    <property type="component" value="Unassembled WGS sequence"/>
</dbReference>
<evidence type="ECO:0000259" key="5">
    <source>
        <dbReference type="PROSITE" id="PS50111"/>
    </source>
</evidence>
<dbReference type="SMART" id="SM00283">
    <property type="entry name" value="MA"/>
    <property type="match status" value="1"/>
</dbReference>
<comment type="caution">
    <text evidence="7">The sequence shown here is derived from an EMBL/GenBank/DDBJ whole genome shotgun (WGS) entry which is preliminary data.</text>
</comment>
<accession>A0ABX0L0V3</accession>
<keyword evidence="4" id="KW-0812">Transmembrane</keyword>
<evidence type="ECO:0000256" key="1">
    <source>
        <dbReference type="ARBA" id="ARBA00023224"/>
    </source>
</evidence>
<evidence type="ECO:0000313" key="8">
    <source>
        <dbReference type="Proteomes" id="UP000712570"/>
    </source>
</evidence>
<dbReference type="EMBL" id="JAAOLX010000004">
    <property type="protein sequence ID" value="NHQ86148.1"/>
    <property type="molecule type" value="Genomic_DNA"/>
</dbReference>
<dbReference type="Pfam" id="PF00672">
    <property type="entry name" value="HAMP"/>
    <property type="match status" value="1"/>
</dbReference>
<feature type="domain" description="HAMP" evidence="6">
    <location>
        <begin position="95"/>
        <end position="149"/>
    </location>
</feature>
<dbReference type="Gene3D" id="1.10.287.950">
    <property type="entry name" value="Methyl-accepting chemotaxis protein"/>
    <property type="match status" value="1"/>
</dbReference>
<evidence type="ECO:0000256" key="2">
    <source>
        <dbReference type="ARBA" id="ARBA00029447"/>
    </source>
</evidence>
<organism evidence="7 8">
    <name type="scientific">Iodobacter violaceini</name>
    <dbReference type="NCBI Taxonomy" id="3044271"/>
    <lineage>
        <taxon>Bacteria</taxon>
        <taxon>Pseudomonadati</taxon>
        <taxon>Pseudomonadota</taxon>
        <taxon>Betaproteobacteria</taxon>
        <taxon>Neisseriales</taxon>
        <taxon>Chitinibacteraceae</taxon>
        <taxon>Iodobacter</taxon>
    </lineage>
</organism>
<evidence type="ECO:0000259" key="6">
    <source>
        <dbReference type="PROSITE" id="PS50885"/>
    </source>
</evidence>
<keyword evidence="4" id="KW-0472">Membrane</keyword>
<dbReference type="SUPFAM" id="SSF58104">
    <property type="entry name" value="Methyl-accepting chemotaxis protein (MCP) signaling domain"/>
    <property type="match status" value="1"/>
</dbReference>
<name>A0ABX0L0V3_9NEIS</name>
<evidence type="ECO:0000256" key="3">
    <source>
        <dbReference type="PROSITE-ProRule" id="PRU00284"/>
    </source>
</evidence>
<dbReference type="PROSITE" id="PS50111">
    <property type="entry name" value="CHEMOTAXIS_TRANSDUC_2"/>
    <property type="match status" value="1"/>
</dbReference>
<feature type="transmembrane region" description="Helical" evidence="4">
    <location>
        <begin position="73"/>
        <end position="97"/>
    </location>
</feature>
<keyword evidence="1 3" id="KW-0807">Transducer</keyword>
<dbReference type="InterPro" id="IPR004089">
    <property type="entry name" value="MCPsignal_dom"/>
</dbReference>
<dbReference type="SMART" id="SM00304">
    <property type="entry name" value="HAMP"/>
    <property type="match status" value="1"/>
</dbReference>
<evidence type="ECO:0000313" key="7">
    <source>
        <dbReference type="EMBL" id="NHQ86148.1"/>
    </source>
</evidence>
<proteinExistence type="inferred from homology"/>
<dbReference type="InterPro" id="IPR003660">
    <property type="entry name" value="HAMP_dom"/>
</dbReference>
<dbReference type="CDD" id="cd06225">
    <property type="entry name" value="HAMP"/>
    <property type="match status" value="1"/>
</dbReference>
<dbReference type="RefSeq" id="WP_166824604.1">
    <property type="nucleotide sequence ID" value="NZ_JAAOLX010000004.1"/>
</dbReference>
<sequence>MEWINQIHISLEKALLPTLARKFAFILLFLAFPLIILIASYSAEDSLRQLSQTLHLAAADSEKLLSIIIKIQFWCWFSLLAATILALVQITYLKYWITRPINLIASVFRDAASGEGDLSKDIPAITHDEVSQLARSCNLFLAKQRDIIANVQAMTVGIALEAAKSMKNIKESSVATQQQDQLAQMVCEASNSTTTGINQITDRTQHISKTTSDNLQSARLSFAELQDVSEKISTITQRLALFSQTVDNLNQRSASIKSIVGLIKEIANQTNLLALNAAIEAARAGEQGRGFAVVADEVRKLSEKVRIATEDISHNIDNMLDQVAETLNETEMINQDANSTKDVVINASLQFSNMMADFEQTSVTLVDIASTLELFTSANELVNSNVTEIHKLSLSVNERMGHSASSSQDLAQAAERVQSLIGSFTVGKGELDATIQRAAQFRDQIAKHIAALKERGIDVFDQRYQAIPNTNPAKFKTSYSALFNNEIQALYDQLVKSTPGGKFSVAVDQNGYAPAHNSWCSKAMSGDLETDLINSRDQRIFNDAVSLRAARNLQRFFLQTYVRDTGEILTELDLPIHINGQHWGGLRLGFDASTMPKG</sequence>
<keyword evidence="8" id="KW-1185">Reference proteome</keyword>
<dbReference type="Pfam" id="PF00015">
    <property type="entry name" value="MCPsignal"/>
    <property type="match status" value="1"/>
</dbReference>
<gene>
    <name evidence="7" type="ORF">HA050_08465</name>
</gene>
<dbReference type="PANTHER" id="PTHR32089:SF112">
    <property type="entry name" value="LYSOZYME-LIKE PROTEIN-RELATED"/>
    <property type="match status" value="1"/>
</dbReference>
<evidence type="ECO:0000256" key="4">
    <source>
        <dbReference type="SAM" id="Phobius"/>
    </source>
</evidence>